<organism evidence="2 3">
    <name type="scientific">Caenorhabditis japonica</name>
    <dbReference type="NCBI Taxonomy" id="281687"/>
    <lineage>
        <taxon>Eukaryota</taxon>
        <taxon>Metazoa</taxon>
        <taxon>Ecdysozoa</taxon>
        <taxon>Nematoda</taxon>
        <taxon>Chromadorea</taxon>
        <taxon>Rhabditida</taxon>
        <taxon>Rhabditina</taxon>
        <taxon>Rhabditomorpha</taxon>
        <taxon>Rhabditoidea</taxon>
        <taxon>Rhabditidae</taxon>
        <taxon>Peloderinae</taxon>
        <taxon>Caenorhabditis</taxon>
    </lineage>
</organism>
<dbReference type="AlphaFoldDB" id="A0A8R1I2G5"/>
<dbReference type="OMA" id="YICLPVD"/>
<name>A0A8R1I2G5_CAEJA</name>
<reference evidence="3" key="1">
    <citation type="submission" date="2010-08" db="EMBL/GenBank/DDBJ databases">
        <authorList>
            <consortium name="Caenorhabditis japonica Sequencing Consortium"/>
            <person name="Wilson R.K."/>
        </authorList>
    </citation>
    <scope>NUCLEOTIDE SEQUENCE [LARGE SCALE GENOMIC DNA]</scope>
    <source>
        <strain evidence="3">DF5081</strain>
    </source>
</reference>
<keyword evidence="1" id="KW-0732">Signal</keyword>
<evidence type="ECO:0000313" key="2">
    <source>
        <dbReference type="EnsemblMetazoa" id="CJA19051.1"/>
    </source>
</evidence>
<keyword evidence="3" id="KW-1185">Reference proteome</keyword>
<dbReference type="Proteomes" id="UP000005237">
    <property type="component" value="Unassembled WGS sequence"/>
</dbReference>
<protein>
    <submittedName>
        <fullName evidence="2">Uncharacterized protein</fullName>
    </submittedName>
</protein>
<proteinExistence type="predicted"/>
<sequence length="97" mass="10826">MLTRVPVLIFVAVIVLALCQEPGKPELEKRPALLSRYGRAMLPRYGKRSDPSSSSSSTESMSTVQIGDEFQEIVCQLLDGKYMCLPANSDNLRQFFV</sequence>
<accession>A0A8R1I2G5</accession>
<evidence type="ECO:0000313" key="3">
    <source>
        <dbReference type="Proteomes" id="UP000005237"/>
    </source>
</evidence>
<reference evidence="2" key="2">
    <citation type="submission" date="2022-06" db="UniProtKB">
        <authorList>
            <consortium name="EnsemblMetazoa"/>
        </authorList>
    </citation>
    <scope>IDENTIFICATION</scope>
    <source>
        <strain evidence="2">DF5081</strain>
    </source>
</reference>
<dbReference type="EnsemblMetazoa" id="CJA19051.1">
    <property type="protein sequence ID" value="CJA19051.1"/>
    <property type="gene ID" value="WBGene00138255"/>
</dbReference>
<feature type="signal peptide" evidence="1">
    <location>
        <begin position="1"/>
        <end position="19"/>
    </location>
</feature>
<evidence type="ECO:0000256" key="1">
    <source>
        <dbReference type="SAM" id="SignalP"/>
    </source>
</evidence>
<feature type="chain" id="PRO_5035743244" evidence="1">
    <location>
        <begin position="20"/>
        <end position="97"/>
    </location>
</feature>